<evidence type="ECO:0000256" key="2">
    <source>
        <dbReference type="ARBA" id="ARBA00022490"/>
    </source>
</evidence>
<evidence type="ECO:0000256" key="7">
    <source>
        <dbReference type="HAMAP-Rule" id="MF_00209"/>
    </source>
</evidence>
<feature type="binding site" evidence="7">
    <location>
        <position position="43"/>
    </location>
    <ligand>
        <name>substrate</name>
    </ligand>
</feature>
<dbReference type="GO" id="GO:0005737">
    <property type="term" value="C:cytoplasm"/>
    <property type="evidence" value="ECO:0007669"/>
    <property type="project" value="UniProtKB-SubCell"/>
</dbReference>
<comment type="similarity">
    <text evidence="7">Belongs to the PPase family.</text>
</comment>
<evidence type="ECO:0000256" key="1">
    <source>
        <dbReference type="ARBA" id="ARBA00001946"/>
    </source>
</evidence>
<dbReference type="InterPro" id="IPR036649">
    <property type="entry name" value="Pyrophosphatase_sf"/>
</dbReference>
<feature type="binding site" evidence="7">
    <location>
        <position position="90"/>
    </location>
    <ligand>
        <name>Mg(2+)</name>
        <dbReference type="ChEBI" id="CHEBI:18420"/>
        <label>1</label>
    </ligand>
</feature>
<dbReference type="GO" id="GO:0004427">
    <property type="term" value="F:inorganic diphosphate phosphatase activity"/>
    <property type="evidence" value="ECO:0007669"/>
    <property type="project" value="UniProtKB-UniRule"/>
</dbReference>
<dbReference type="Proteomes" id="UP000515511">
    <property type="component" value="Chromosome"/>
</dbReference>
<dbReference type="CDD" id="cd00412">
    <property type="entry name" value="pyrophosphatase"/>
    <property type="match status" value="1"/>
</dbReference>
<name>A0A7G6YH37_9MICO</name>
<reference evidence="9" key="1">
    <citation type="submission" date="2019-09" db="EMBL/GenBank/DDBJ databases">
        <title>Antimicrobial potential of Antarctic Bacteria.</title>
        <authorList>
            <person name="Benaud N."/>
            <person name="Edwards R.J."/>
            <person name="Ferrari B.C."/>
        </authorList>
    </citation>
    <scope>NUCLEOTIDE SEQUENCE [LARGE SCALE GENOMIC DNA]</scope>
    <source>
        <strain evidence="9">INR9</strain>
    </source>
</reference>
<protein>
    <recommendedName>
        <fullName evidence="7">Inorganic pyrophosphatase</fullName>
        <ecNumber evidence="7">3.6.1.1</ecNumber>
    </recommendedName>
    <alternativeName>
        <fullName evidence="7">Pyrophosphate phospho-hydrolase</fullName>
        <shortName evidence="7">PPase</shortName>
    </alternativeName>
</protein>
<evidence type="ECO:0000256" key="5">
    <source>
        <dbReference type="ARBA" id="ARBA00022842"/>
    </source>
</evidence>
<keyword evidence="5 7" id="KW-0460">Magnesium</keyword>
<dbReference type="PANTHER" id="PTHR10286">
    <property type="entry name" value="INORGANIC PYROPHOSPHATASE"/>
    <property type="match status" value="1"/>
</dbReference>
<feature type="binding site" evidence="7">
    <location>
        <position position="58"/>
    </location>
    <ligand>
        <name>Mg(2+)</name>
        <dbReference type="ChEBI" id="CHEBI:18420"/>
        <label>1</label>
    </ligand>
</feature>
<feature type="binding site" evidence="7">
    <location>
        <position position="17"/>
    </location>
    <ligand>
        <name>substrate</name>
    </ligand>
</feature>
<evidence type="ECO:0000256" key="3">
    <source>
        <dbReference type="ARBA" id="ARBA00022723"/>
    </source>
</evidence>
<comment type="cofactor">
    <cofactor evidence="1 7">
        <name>Mg(2+)</name>
        <dbReference type="ChEBI" id="CHEBI:18420"/>
    </cofactor>
</comment>
<keyword evidence="4 7" id="KW-0378">Hydrolase</keyword>
<dbReference type="Pfam" id="PF00719">
    <property type="entry name" value="Pyrophosphatase"/>
    <property type="match status" value="1"/>
</dbReference>
<feature type="binding site" evidence="7">
    <location>
        <position position="9"/>
    </location>
    <ligand>
        <name>Mg(2+)</name>
        <dbReference type="ChEBI" id="CHEBI:18420"/>
        <label>2</label>
    </ligand>
</feature>
<evidence type="ECO:0000313" key="9">
    <source>
        <dbReference type="Proteomes" id="UP000515511"/>
    </source>
</evidence>
<dbReference type="PROSITE" id="PS00387">
    <property type="entry name" value="PPASE"/>
    <property type="match status" value="1"/>
</dbReference>
<comment type="catalytic activity">
    <reaction evidence="6 7">
        <text>diphosphate + H2O = 2 phosphate + H(+)</text>
        <dbReference type="Rhea" id="RHEA:24576"/>
        <dbReference type="ChEBI" id="CHEBI:15377"/>
        <dbReference type="ChEBI" id="CHEBI:15378"/>
        <dbReference type="ChEBI" id="CHEBI:33019"/>
        <dbReference type="ChEBI" id="CHEBI:43474"/>
        <dbReference type="EC" id="3.6.1.1"/>
    </reaction>
</comment>
<dbReference type="KEGG" id="lse:F1C12_18000"/>
<proteinExistence type="inferred from homology"/>
<sequence length="164" mass="18302">MMQFDVTIEIPAGSNNKYEIDHETGRLRLDRTLFSSMVYPVDYGFIPDTLGEDGDPLDAFVLLGAPVVPNVDVATRPVGVLRMTDEAGIDWKILCVPDVDPRWASIQDVADVPQELLAKIEHFFAQYKELEPGKHADIAGWGGKAEAEQIVRDALARERDRVDH</sequence>
<dbReference type="InterPro" id="IPR008162">
    <property type="entry name" value="Pyrophosphatase"/>
</dbReference>
<accession>A0A7G6YH37</accession>
<dbReference type="SUPFAM" id="SSF50324">
    <property type="entry name" value="Inorganic pyrophosphatase"/>
    <property type="match status" value="1"/>
</dbReference>
<dbReference type="HAMAP" id="MF_00209">
    <property type="entry name" value="Inorganic_PPase"/>
    <property type="match status" value="1"/>
</dbReference>
<feature type="binding site" evidence="7">
    <location>
        <position position="53"/>
    </location>
    <ligand>
        <name>Mg(2+)</name>
        <dbReference type="ChEBI" id="CHEBI:18420"/>
        <label>1</label>
    </ligand>
</feature>
<feature type="binding site" evidence="7">
    <location>
        <position position="58"/>
    </location>
    <ligand>
        <name>Mg(2+)</name>
        <dbReference type="ChEBI" id="CHEBI:18420"/>
        <label>2</label>
    </ligand>
</feature>
<dbReference type="EMBL" id="CP043641">
    <property type="protein sequence ID" value="QNE37802.1"/>
    <property type="molecule type" value="Genomic_DNA"/>
</dbReference>
<dbReference type="GO" id="GO:0000287">
    <property type="term" value="F:magnesium ion binding"/>
    <property type="evidence" value="ECO:0007669"/>
    <property type="project" value="UniProtKB-UniRule"/>
</dbReference>
<organism evidence="8 9">
    <name type="scientific">Leifsonia shinshuensis</name>
    <dbReference type="NCBI Taxonomy" id="150026"/>
    <lineage>
        <taxon>Bacteria</taxon>
        <taxon>Bacillati</taxon>
        <taxon>Actinomycetota</taxon>
        <taxon>Actinomycetes</taxon>
        <taxon>Micrococcales</taxon>
        <taxon>Microbacteriaceae</taxon>
        <taxon>Leifsonia</taxon>
    </lineage>
</organism>
<keyword evidence="2 7" id="KW-0963">Cytoplasm</keyword>
<feature type="binding site" evidence="7">
    <location>
        <position position="85"/>
    </location>
    <ligand>
        <name>Mg(2+)</name>
        <dbReference type="ChEBI" id="CHEBI:18420"/>
        <label>3</label>
    </ligand>
</feature>
<feature type="binding site" evidence="7">
    <location>
        <position position="31"/>
    </location>
    <ligand>
        <name>substrate</name>
    </ligand>
</feature>
<comment type="subunit">
    <text evidence="7">Homohexamer.</text>
</comment>
<evidence type="ECO:0000256" key="6">
    <source>
        <dbReference type="ARBA" id="ARBA00047820"/>
    </source>
</evidence>
<dbReference type="AlphaFoldDB" id="A0A7G6YH37"/>
<dbReference type="FunFam" id="3.90.80.10:FF:000003">
    <property type="entry name" value="Inorganic pyrophosphatase"/>
    <property type="match status" value="1"/>
</dbReference>
<comment type="function">
    <text evidence="7">Catalyzes the hydrolysis of inorganic pyrophosphate (PPi) forming two phosphate ions.</text>
</comment>
<feature type="binding site" evidence="7">
    <location>
        <position position="127"/>
    </location>
    <ligand>
        <name>substrate</name>
    </ligand>
</feature>
<comment type="subcellular location">
    <subcellularLocation>
        <location evidence="7">Cytoplasm</location>
    </subcellularLocation>
</comment>
<dbReference type="GO" id="GO:0006796">
    <property type="term" value="P:phosphate-containing compound metabolic process"/>
    <property type="evidence" value="ECO:0007669"/>
    <property type="project" value="InterPro"/>
</dbReference>
<keyword evidence="3 7" id="KW-0479">Metal-binding</keyword>
<dbReference type="EC" id="3.6.1.1" evidence="7"/>
<feature type="binding site" evidence="7">
    <location>
        <position position="90"/>
    </location>
    <ligand>
        <name>Mg(2+)</name>
        <dbReference type="ChEBI" id="CHEBI:18420"/>
        <label>3</label>
    </ligand>
</feature>
<gene>
    <name evidence="7" type="primary">ppa</name>
    <name evidence="8" type="ORF">F1C12_18000</name>
</gene>
<dbReference type="Gene3D" id="3.90.80.10">
    <property type="entry name" value="Inorganic pyrophosphatase"/>
    <property type="match status" value="1"/>
</dbReference>
<evidence type="ECO:0000313" key="8">
    <source>
        <dbReference type="EMBL" id="QNE37802.1"/>
    </source>
</evidence>
<evidence type="ECO:0000256" key="4">
    <source>
        <dbReference type="ARBA" id="ARBA00022801"/>
    </source>
</evidence>
<feature type="active site" description="Proton acceptor" evidence="7">
    <location>
        <position position="90"/>
    </location>
</feature>